<dbReference type="InterPro" id="IPR014800">
    <property type="entry name" value="ASD1_dom"/>
</dbReference>
<feature type="domain" description="ASD1" evidence="9">
    <location>
        <begin position="611"/>
        <end position="735"/>
    </location>
</feature>
<feature type="region of interest" description="Disordered" evidence="8">
    <location>
        <begin position="1320"/>
        <end position="1358"/>
    </location>
</feature>
<dbReference type="Pfam" id="PF08687">
    <property type="entry name" value="ASD2"/>
    <property type="match status" value="1"/>
</dbReference>
<feature type="compositionally biased region" description="Polar residues" evidence="8">
    <location>
        <begin position="651"/>
        <end position="671"/>
    </location>
</feature>
<feature type="region of interest" description="Disordered" evidence="8">
    <location>
        <begin position="276"/>
        <end position="348"/>
    </location>
</feature>
<evidence type="ECO:0000256" key="1">
    <source>
        <dbReference type="ARBA" id="ARBA00004245"/>
    </source>
</evidence>
<keyword evidence="5 7" id="KW-0009">Actin-binding</keyword>
<feature type="compositionally biased region" description="Polar residues" evidence="8">
    <location>
        <begin position="924"/>
        <end position="942"/>
    </location>
</feature>
<dbReference type="PANTHER" id="PTHR15012">
    <property type="entry name" value="APICAL PROTEIN/SHROOM-RELATED"/>
    <property type="match status" value="1"/>
</dbReference>
<feature type="region of interest" description="Disordered" evidence="8">
    <location>
        <begin position="812"/>
        <end position="873"/>
    </location>
</feature>
<feature type="compositionally biased region" description="Basic and acidic residues" evidence="8">
    <location>
        <begin position="1038"/>
        <end position="1050"/>
    </location>
</feature>
<dbReference type="HOGENOM" id="CLU_006170_0_0_1"/>
<dbReference type="PROSITE" id="PS51307">
    <property type="entry name" value="ASD2"/>
    <property type="match status" value="1"/>
</dbReference>
<feature type="compositionally biased region" description="Low complexity" evidence="8">
    <location>
        <begin position="1090"/>
        <end position="1101"/>
    </location>
</feature>
<dbReference type="GO" id="GO:0016324">
    <property type="term" value="C:apical plasma membrane"/>
    <property type="evidence" value="ECO:0007669"/>
    <property type="project" value="TreeGrafter"/>
</dbReference>
<evidence type="ECO:0000259" key="10">
    <source>
        <dbReference type="PROSITE" id="PS51307"/>
    </source>
</evidence>
<feature type="region of interest" description="Disordered" evidence="8">
    <location>
        <begin position="888"/>
        <end position="1272"/>
    </location>
</feature>
<dbReference type="CTD" id="134549"/>
<organism evidence="11 12">
    <name type="scientific">Xiphophorus maculatus</name>
    <name type="common">Southern platyfish</name>
    <name type="synonym">Platypoecilus maculatus</name>
    <dbReference type="NCBI Taxonomy" id="8083"/>
    <lineage>
        <taxon>Eukaryota</taxon>
        <taxon>Metazoa</taxon>
        <taxon>Chordata</taxon>
        <taxon>Craniata</taxon>
        <taxon>Vertebrata</taxon>
        <taxon>Euteleostomi</taxon>
        <taxon>Actinopterygii</taxon>
        <taxon>Neopterygii</taxon>
        <taxon>Teleostei</taxon>
        <taxon>Neoteleostei</taxon>
        <taxon>Acanthomorphata</taxon>
        <taxon>Ovalentaria</taxon>
        <taxon>Atherinomorphae</taxon>
        <taxon>Cyprinodontiformes</taxon>
        <taxon>Poeciliidae</taxon>
        <taxon>Poeciliinae</taxon>
        <taxon>Xiphophorus</taxon>
    </lineage>
</organism>
<proteinExistence type="inferred from homology"/>
<feature type="compositionally biased region" description="Polar residues" evidence="8">
    <location>
        <begin position="821"/>
        <end position="830"/>
    </location>
</feature>
<feature type="compositionally biased region" description="Basic and acidic residues" evidence="8">
    <location>
        <begin position="1007"/>
        <end position="1018"/>
    </location>
</feature>
<evidence type="ECO:0000256" key="2">
    <source>
        <dbReference type="ARBA" id="ARBA00006469"/>
    </source>
</evidence>
<comment type="subcellular location">
    <subcellularLocation>
        <location evidence="1">Cytoplasm</location>
        <location evidence="1">Cytoskeleton</location>
    </subcellularLocation>
</comment>
<dbReference type="InterPro" id="IPR014799">
    <property type="entry name" value="ASD2_dom"/>
</dbReference>
<dbReference type="GeneTree" id="ENSGT00940000160656"/>
<dbReference type="Gene3D" id="6.10.250.3120">
    <property type="match status" value="1"/>
</dbReference>
<evidence type="ECO:0000259" key="9">
    <source>
        <dbReference type="PROSITE" id="PS51306"/>
    </source>
</evidence>
<dbReference type="Ensembl" id="ENSXMAT00000001679.2">
    <property type="protein sequence ID" value="ENSXMAP00000001676.2"/>
    <property type="gene ID" value="ENSXMAG00000001683.2"/>
</dbReference>
<evidence type="ECO:0000313" key="11">
    <source>
        <dbReference type="Ensembl" id="ENSXMAP00000001676.2"/>
    </source>
</evidence>
<dbReference type="Ensembl" id="ENSXMAT00000028542.1">
    <property type="protein sequence ID" value="ENSXMAP00000026148.1"/>
    <property type="gene ID" value="ENSXMAG00000001683.2"/>
</dbReference>
<dbReference type="PROSITE" id="PS51306">
    <property type="entry name" value="ASD1"/>
    <property type="match status" value="1"/>
</dbReference>
<accession>M3ZHI4</accession>
<dbReference type="Proteomes" id="UP000002852">
    <property type="component" value="Unassembled WGS sequence"/>
</dbReference>
<evidence type="ECO:0000313" key="12">
    <source>
        <dbReference type="Proteomes" id="UP000002852"/>
    </source>
</evidence>
<feature type="region of interest" description="Disordered" evidence="8">
    <location>
        <begin position="123"/>
        <end position="161"/>
    </location>
</feature>
<feature type="compositionally biased region" description="Low complexity" evidence="8">
    <location>
        <begin position="1054"/>
        <end position="1064"/>
    </location>
</feature>
<dbReference type="STRING" id="8083.ENSXMAP00000026148"/>
<evidence type="ECO:0000256" key="3">
    <source>
        <dbReference type="ARBA" id="ARBA00022490"/>
    </source>
</evidence>
<keyword evidence="6" id="KW-0206">Cytoskeleton</keyword>
<keyword evidence="4" id="KW-0493">Microtubule</keyword>
<dbReference type="GO" id="GO:0007015">
    <property type="term" value="P:actin filament organization"/>
    <property type="evidence" value="ECO:0007669"/>
    <property type="project" value="TreeGrafter"/>
</dbReference>
<feature type="compositionally biased region" description="Polar residues" evidence="8">
    <location>
        <begin position="888"/>
        <end position="899"/>
    </location>
</feature>
<reference evidence="12" key="1">
    <citation type="submission" date="2012-01" db="EMBL/GenBank/DDBJ databases">
        <authorList>
            <person name="Walter R."/>
            <person name="Schartl M."/>
            <person name="Warren W."/>
        </authorList>
    </citation>
    <scope>NUCLEOTIDE SEQUENCE [LARGE SCALE GENOMIC DNA]</scope>
    <source>
        <strain evidence="12">JP 163 A</strain>
    </source>
</reference>
<dbReference type="OMA" id="VERPQWE"/>
<feature type="compositionally biased region" description="Basic and acidic residues" evidence="8">
    <location>
        <begin position="959"/>
        <end position="974"/>
    </location>
</feature>
<feature type="compositionally biased region" description="Low complexity" evidence="8">
    <location>
        <begin position="1213"/>
        <end position="1224"/>
    </location>
</feature>
<keyword evidence="12" id="KW-1185">Reference proteome</keyword>
<name>M3ZHI4_XIPMA</name>
<dbReference type="InterPro" id="IPR027685">
    <property type="entry name" value="Shroom_fam"/>
</dbReference>
<dbReference type="OrthoDB" id="10063560at2759"/>
<keyword evidence="3" id="KW-0963">Cytoplasm</keyword>
<dbReference type="GO" id="GO:0030864">
    <property type="term" value="C:cortical actin cytoskeleton"/>
    <property type="evidence" value="ECO:0007669"/>
    <property type="project" value="TreeGrafter"/>
</dbReference>
<sequence length="1542" mass="172883">MDSYSLHFERMSNVDLHPLSLSVSRLSPAKSNSSIADHLSHHQHGKGDSAYSSFSGGSTAPDYPSPFLPDDLQSSSFSHCADLKYVKSIYHPTQFLQPDSKTMDQLYRSVEAISEQYHKNSDLNYHSLNGSESLHTNNNAHPKKEVQSSTSSQSGQAPPVPLRLDSFIATKNLENSRAHLHGTEFKPLPQQPQQEIRLHGQPYSQSQHFPRSETAILDKSSSNLSSEPLYSVWRGSHEMQQVQHPPSYRLHLQLHNQTRVNLENPSIVDSNAAFELHSQSPPHGRNQPEHLTPKQTSSMIGCNGDHQIKSGGYFQSERKRAYSAQEVHGSSELQRADRPRNGSQSCLSSSIQHKGQFYFVTGVYKPYEPAVRTHSAAISGTEFVREVSAVLETHHQDNPRSHSTMDNFFRPFYESSHTSSGMIPEDEEVFTSVDQGMVQMSKSLDQENYTPPHFLNVLDESREIGHHTASNPIFYCGPDLKSPPQSATHQNDVNLVMGNKSTNYNRREDHTNRGKRQPLEDIASERINKETTPLLYHLTGASRTAMQPNPDPGFSGRKEGVLNKSVQEEVAVNNNETPAQGDASRNHRGDVLSAASGTLDDSFKKYYKEKLKDAQCKVLSKTSFKRRDLQLPLPHCLTQNSECRPAVIHSFSSSQDSEISTDTLTPSLTSQDTEKGSLTEVGDIQKEIEKSFEKKNLRLANVAQPQVARIGGRKRLTPEQKKMCFSEPEKLNELGRTPKHSVCCSFGNESEGLFAAEFEGEDAAQQAEQGLVAARREMFESRGRALSVSSASKTNLKHVQHQALVEYMERKTGQKVAEPQHPTSHLPTPSRQRHSLGEKPFDWNPRPQSWNHEKHTKKKHLRPHSAGRILDSPSSSIRYAQFFSAQSCSGHYPGHQNSSRPRESHGPPQGKSASAESLLDQRESTSFLRNRSTSTPHTFQQTQDKEENPEPVSTMETQSCRKNEAEQPSEKRVAEGQQLSRKVGQRGKSMEELGASKITKVSTLSKSSEHLDQLRRNSAEPAGRSKNIRSISNFAEDGDARRQETRKEEEFVGQNNSQGQNQHQTQKHPPQKQSSEQREDATRETGSGGSVSPVSSGEPSETFSNPPSPKGQKISEWEIKSTCSTPTQTKRPCESTPVSSRSGTSPRLEREQTVDESSGEANHEVTLSCGITTDPSLWILPPEEELQEDLRNSFQTNNVSDERGNSISTKQTSDSSVSPSMSASKAEVSHQADEQKELDLEAETVGQKEEMKKREMPEGETDSSEKSAKKPKWEELVKAVVKADRSLARVLCPLASRKTALMLMEQLLSEDTLLMEEHYKKKQEQKGAGESNEVSKGAEPSPCPPDSDSERFQCTDEQSQADITEMKRLLVSYIHEHLRSLEESREALQTDVEENAALGEAMKLLVGERCLPVELERYNLFIGDLERVVNLLLCLSARLARVQNALSVVDQHTDAEEKESLDSRHRLLCKQREDAKDLKDNLDRRENLVSTFLSRQLSAEQLQDYRRFVQTKASLLIRQKDLEEKQRLGEEQLEELFNSLNM</sequence>
<evidence type="ECO:0000256" key="4">
    <source>
        <dbReference type="ARBA" id="ARBA00022701"/>
    </source>
</evidence>
<feature type="compositionally biased region" description="Polar residues" evidence="8">
    <location>
        <begin position="147"/>
        <end position="156"/>
    </location>
</feature>
<evidence type="ECO:0000256" key="6">
    <source>
        <dbReference type="ARBA" id="ARBA00023212"/>
    </source>
</evidence>
<evidence type="ECO:0000256" key="7">
    <source>
        <dbReference type="PROSITE-ProRule" id="PRU00637"/>
    </source>
</evidence>
<dbReference type="GO" id="GO:0005912">
    <property type="term" value="C:adherens junction"/>
    <property type="evidence" value="ECO:0007669"/>
    <property type="project" value="TreeGrafter"/>
</dbReference>
<protein>
    <submittedName>
        <fullName evidence="11">Shroom family member 1</fullName>
    </submittedName>
</protein>
<evidence type="ECO:0000256" key="8">
    <source>
        <dbReference type="SAM" id="MobiDB-lite"/>
    </source>
</evidence>
<dbReference type="GeneID" id="102227961"/>
<feature type="compositionally biased region" description="Basic and acidic residues" evidence="8">
    <location>
        <begin position="1246"/>
        <end position="1272"/>
    </location>
</feature>
<reference evidence="11" key="3">
    <citation type="submission" date="2025-05" db="UniProtKB">
        <authorList>
            <consortium name="Ensembl"/>
        </authorList>
    </citation>
    <scope>IDENTIFICATION</scope>
    <source>
        <strain evidence="11">JP 163 A</strain>
    </source>
</reference>
<feature type="compositionally biased region" description="Polar residues" evidence="8">
    <location>
        <begin position="123"/>
        <end position="140"/>
    </location>
</feature>
<dbReference type="KEGG" id="xma:102227961"/>
<dbReference type="PANTHER" id="PTHR15012:SF37">
    <property type="entry name" value="PROTEIN SHROOM1"/>
    <property type="match status" value="1"/>
</dbReference>
<feature type="region of interest" description="Disordered" evidence="8">
    <location>
        <begin position="651"/>
        <end position="677"/>
    </location>
</feature>
<dbReference type="RefSeq" id="XP_005805528.1">
    <property type="nucleotide sequence ID" value="XM_005805471.2"/>
</dbReference>
<feature type="region of interest" description="Disordered" evidence="8">
    <location>
        <begin position="32"/>
        <end position="57"/>
    </location>
</feature>
<feature type="compositionally biased region" description="Basic and acidic residues" evidence="8">
    <location>
        <begin position="1227"/>
        <end position="1239"/>
    </location>
</feature>
<dbReference type="Pfam" id="PF08688">
    <property type="entry name" value="ASD1"/>
    <property type="match status" value="1"/>
</dbReference>
<reference evidence="12" key="2">
    <citation type="journal article" date="2013" name="Nat. Genet.">
        <title>The genome of the platyfish, Xiphophorus maculatus, provides insights into evolutionary adaptation and several complex traits.</title>
        <authorList>
            <person name="Schartl M."/>
            <person name="Walter R.B."/>
            <person name="Shen Y."/>
            <person name="Garcia T."/>
            <person name="Catchen J."/>
            <person name="Amores A."/>
            <person name="Braasch I."/>
            <person name="Chalopin D."/>
            <person name="Volff J.N."/>
            <person name="Lesch K.P."/>
            <person name="Bisazza A."/>
            <person name="Minx P."/>
            <person name="Hillier L."/>
            <person name="Wilson R.K."/>
            <person name="Fuerstenberg S."/>
            <person name="Boore J."/>
            <person name="Searle S."/>
            <person name="Postlethwait J.H."/>
            <person name="Warren W.C."/>
        </authorList>
    </citation>
    <scope>NUCLEOTIDE SEQUENCE [LARGE SCALE GENOMIC DNA]</scope>
    <source>
        <strain evidence="12">JP 163 A</strain>
    </source>
</reference>
<feature type="compositionally biased region" description="Polar residues" evidence="8">
    <location>
        <begin position="1121"/>
        <end position="1145"/>
    </location>
</feature>
<feature type="domain" description="ASD2" evidence="10">
    <location>
        <begin position="1274"/>
        <end position="1541"/>
    </location>
</feature>
<dbReference type="GO" id="GO:0043296">
    <property type="term" value="C:apical junction complex"/>
    <property type="evidence" value="ECO:0007669"/>
    <property type="project" value="TreeGrafter"/>
</dbReference>
<dbReference type="GO" id="GO:0051015">
    <property type="term" value="F:actin filament binding"/>
    <property type="evidence" value="ECO:0007669"/>
    <property type="project" value="InterPro"/>
</dbReference>
<dbReference type="RefSeq" id="XP_023198098.1">
    <property type="nucleotide sequence ID" value="XM_023342330.1"/>
</dbReference>
<dbReference type="GO" id="GO:0005874">
    <property type="term" value="C:microtubule"/>
    <property type="evidence" value="ECO:0007669"/>
    <property type="project" value="UniProtKB-KW"/>
</dbReference>
<feature type="compositionally biased region" description="Basic residues" evidence="8">
    <location>
        <begin position="854"/>
        <end position="865"/>
    </location>
</feature>
<dbReference type="eggNOG" id="ENOG502SM3B">
    <property type="taxonomic scope" value="Eukaryota"/>
</dbReference>
<evidence type="ECO:0000256" key="5">
    <source>
        <dbReference type="ARBA" id="ARBA00023203"/>
    </source>
</evidence>
<comment type="similarity">
    <text evidence="2">Belongs to the shroom family.</text>
</comment>
<feature type="compositionally biased region" description="Polar residues" evidence="8">
    <location>
        <begin position="1192"/>
        <end position="1212"/>
    </location>
</feature>